<gene>
    <name evidence="1" type="ORF">g.5475</name>
</gene>
<dbReference type="AlphaFoldDB" id="A0A1B6F621"/>
<evidence type="ECO:0000313" key="1">
    <source>
        <dbReference type="EMBL" id="JAS45627.1"/>
    </source>
</evidence>
<reference evidence="1" key="1">
    <citation type="submission" date="2015-11" db="EMBL/GenBank/DDBJ databases">
        <title>De novo transcriptome assembly of four potential Pierce s Disease insect vectors from Arizona vineyards.</title>
        <authorList>
            <person name="Tassone E.E."/>
        </authorList>
    </citation>
    <scope>NUCLEOTIDE SEQUENCE</scope>
</reference>
<protein>
    <submittedName>
        <fullName evidence="1">Uncharacterized protein</fullName>
    </submittedName>
</protein>
<accession>A0A1B6F621</accession>
<name>A0A1B6F621_9HEMI</name>
<organism evidence="1">
    <name type="scientific">Cuerna arida</name>
    <dbReference type="NCBI Taxonomy" id="1464854"/>
    <lineage>
        <taxon>Eukaryota</taxon>
        <taxon>Metazoa</taxon>
        <taxon>Ecdysozoa</taxon>
        <taxon>Arthropoda</taxon>
        <taxon>Hexapoda</taxon>
        <taxon>Insecta</taxon>
        <taxon>Pterygota</taxon>
        <taxon>Neoptera</taxon>
        <taxon>Paraneoptera</taxon>
        <taxon>Hemiptera</taxon>
        <taxon>Auchenorrhyncha</taxon>
        <taxon>Membracoidea</taxon>
        <taxon>Cicadellidae</taxon>
        <taxon>Cicadellinae</taxon>
        <taxon>Proconiini</taxon>
        <taxon>Cuerna</taxon>
    </lineage>
</organism>
<feature type="non-terminal residue" evidence="1">
    <location>
        <position position="117"/>
    </location>
</feature>
<feature type="non-terminal residue" evidence="1">
    <location>
        <position position="1"/>
    </location>
</feature>
<sequence length="117" mass="12984">EAYSSVVLDSDVELSSQKSGTLNKITAPLFKEPEPIIGNTYESHFNSTNLNQDDVNIENIENIEISPASQTDSLKALNGFDFRFMDESSIINFSPISKRNETTIDTTVYTINTSSIN</sequence>
<proteinExistence type="predicted"/>
<dbReference type="EMBL" id="GECZ01024142">
    <property type="protein sequence ID" value="JAS45627.1"/>
    <property type="molecule type" value="Transcribed_RNA"/>
</dbReference>